<evidence type="ECO:0000313" key="6">
    <source>
        <dbReference type="Proteomes" id="UP000682733"/>
    </source>
</evidence>
<dbReference type="SUPFAM" id="SSF48403">
    <property type="entry name" value="Ankyrin repeat"/>
    <property type="match status" value="1"/>
</dbReference>
<dbReference type="PANTHER" id="PTHR24198">
    <property type="entry name" value="ANKYRIN REPEAT AND PROTEIN KINASE DOMAIN-CONTAINING PROTEIN"/>
    <property type="match status" value="1"/>
</dbReference>
<dbReference type="AlphaFoldDB" id="A0A8S2S1U7"/>
<reference evidence="5" key="1">
    <citation type="submission" date="2021-02" db="EMBL/GenBank/DDBJ databases">
        <authorList>
            <person name="Nowell W R."/>
        </authorList>
    </citation>
    <scope>NUCLEOTIDE SEQUENCE</scope>
</reference>
<dbReference type="InterPro" id="IPR002110">
    <property type="entry name" value="Ankyrin_rpt"/>
</dbReference>
<dbReference type="EMBL" id="CAJNOK010025576">
    <property type="protein sequence ID" value="CAF1391751.1"/>
    <property type="molecule type" value="Genomic_DNA"/>
</dbReference>
<proteinExistence type="predicted"/>
<protein>
    <submittedName>
        <fullName evidence="5">Uncharacterized protein</fullName>
    </submittedName>
</protein>
<dbReference type="PROSITE" id="PS50088">
    <property type="entry name" value="ANK_REPEAT"/>
    <property type="match status" value="1"/>
</dbReference>
<evidence type="ECO:0000256" key="2">
    <source>
        <dbReference type="ARBA" id="ARBA00023043"/>
    </source>
</evidence>
<dbReference type="Proteomes" id="UP000677228">
    <property type="component" value="Unassembled WGS sequence"/>
</dbReference>
<dbReference type="SMART" id="SM00248">
    <property type="entry name" value="ANK"/>
    <property type="match status" value="3"/>
</dbReference>
<evidence type="ECO:0000313" key="4">
    <source>
        <dbReference type="EMBL" id="CAF1391751.1"/>
    </source>
</evidence>
<dbReference type="PROSITE" id="PS50297">
    <property type="entry name" value="ANK_REP_REGION"/>
    <property type="match status" value="1"/>
</dbReference>
<organism evidence="5 6">
    <name type="scientific">Didymodactylos carnosus</name>
    <dbReference type="NCBI Taxonomy" id="1234261"/>
    <lineage>
        <taxon>Eukaryota</taxon>
        <taxon>Metazoa</taxon>
        <taxon>Spiralia</taxon>
        <taxon>Gnathifera</taxon>
        <taxon>Rotifera</taxon>
        <taxon>Eurotatoria</taxon>
        <taxon>Bdelloidea</taxon>
        <taxon>Philodinida</taxon>
        <taxon>Philodinidae</taxon>
        <taxon>Didymodactylos</taxon>
    </lineage>
</organism>
<dbReference type="InterPro" id="IPR036770">
    <property type="entry name" value="Ankyrin_rpt-contain_sf"/>
</dbReference>
<dbReference type="Gene3D" id="1.25.40.20">
    <property type="entry name" value="Ankyrin repeat-containing domain"/>
    <property type="match status" value="1"/>
</dbReference>
<dbReference type="PANTHER" id="PTHR24198:SF194">
    <property type="entry name" value="INVERSIN-A"/>
    <property type="match status" value="1"/>
</dbReference>
<evidence type="ECO:0000256" key="1">
    <source>
        <dbReference type="ARBA" id="ARBA00022737"/>
    </source>
</evidence>
<dbReference type="Proteomes" id="UP000682733">
    <property type="component" value="Unassembled WGS sequence"/>
</dbReference>
<keyword evidence="2 3" id="KW-0040">ANK repeat</keyword>
<gene>
    <name evidence="4" type="ORF">OVA965_LOCUS32610</name>
    <name evidence="5" type="ORF">TMI583_LOCUS33474</name>
</gene>
<dbReference type="Pfam" id="PF12796">
    <property type="entry name" value="Ank_2"/>
    <property type="match status" value="1"/>
</dbReference>
<comment type="caution">
    <text evidence="5">The sequence shown here is derived from an EMBL/GenBank/DDBJ whole genome shotgun (WGS) entry which is preliminary data.</text>
</comment>
<evidence type="ECO:0000313" key="5">
    <source>
        <dbReference type="EMBL" id="CAF4199403.1"/>
    </source>
</evidence>
<dbReference type="EMBL" id="CAJOBA010047285">
    <property type="protein sequence ID" value="CAF4199403.1"/>
    <property type="molecule type" value="Genomic_DNA"/>
</dbReference>
<feature type="repeat" description="ANK" evidence="3">
    <location>
        <begin position="182"/>
        <end position="214"/>
    </location>
</feature>
<dbReference type="Pfam" id="PF00023">
    <property type="entry name" value="Ank"/>
    <property type="match status" value="1"/>
</dbReference>
<sequence length="249" mass="28654">MNANGHRPIETCVLYDDKPYSVLQTFLKLTQVTSDIFFNQKLNKSLLKFAKEQNRSHAAKIIEQELNLRLWNSIAQIRDDKNEKARATAKSETEKLINYGAQIDYKHSNEDYNEWTVLHLACKSSNNLDFIKYLIENLKAKYTLPNGNGDYPISIASEYGQLSVVQYLHSLPETQLNVANKDRQTPLHLATKNYHLLIVRYLVLWGADHQAQNTSKQTPLDIALSNKTTQSKDEDINNKKLVHFSIIHI</sequence>
<keyword evidence="1" id="KW-0677">Repeat</keyword>
<accession>A0A8S2S1U7</accession>
<evidence type="ECO:0000256" key="3">
    <source>
        <dbReference type="PROSITE-ProRule" id="PRU00023"/>
    </source>
</evidence>
<name>A0A8S2S1U7_9BILA</name>